<accession>A0ABT8F8A0</accession>
<reference evidence="2" key="1">
    <citation type="submission" date="2023-06" db="EMBL/GenBank/DDBJ databases">
        <title>Cytophagales bacterium Strain LB-30, isolated from soil.</title>
        <authorList>
            <person name="Liu B."/>
        </authorList>
    </citation>
    <scope>NUCLEOTIDE SEQUENCE</scope>
    <source>
        <strain evidence="2">LB-30</strain>
    </source>
</reference>
<feature type="region of interest" description="Disordered" evidence="1">
    <location>
        <begin position="93"/>
        <end position="143"/>
    </location>
</feature>
<comment type="caution">
    <text evidence="2">The sequence shown here is derived from an EMBL/GenBank/DDBJ whole genome shotgun (WGS) entry which is preliminary data.</text>
</comment>
<protein>
    <submittedName>
        <fullName evidence="2">Uncharacterized protein</fullName>
    </submittedName>
</protein>
<dbReference type="RefSeq" id="WP_320005007.1">
    <property type="nucleotide sequence ID" value="NZ_JAUHJS010000007.1"/>
</dbReference>
<sequence length="250" mass="27442">MSHQPIDQLFSKKLKSLEQAPSLEAWDRLAQQLEQKEKAIFWTKIRVAASVAILLVSGSIVYLQWNTQTASPIAQNDATEVLVKDTAIEKDAQALSDTSKEEKPSTSPALLPAEKPARVAQVEKKTEKRVSQPQPTKKEELPKSLKVESTEMLALHTAVQETTNKATAVQPTEETLPPVTIIYKPAPSTSSTQALANNSAEEEDKSGWGAVLTVAKDFKDGNITLTSKLKEAKEELFALNLNKKNKNNAK</sequence>
<dbReference type="Proteomes" id="UP001168552">
    <property type="component" value="Unassembled WGS sequence"/>
</dbReference>
<organism evidence="2 3">
    <name type="scientific">Shiella aurantiaca</name>
    <dbReference type="NCBI Taxonomy" id="3058365"/>
    <lineage>
        <taxon>Bacteria</taxon>
        <taxon>Pseudomonadati</taxon>
        <taxon>Bacteroidota</taxon>
        <taxon>Cytophagia</taxon>
        <taxon>Cytophagales</taxon>
        <taxon>Shiellaceae</taxon>
        <taxon>Shiella</taxon>
    </lineage>
</organism>
<proteinExistence type="predicted"/>
<dbReference type="EMBL" id="JAUHJS010000007">
    <property type="protein sequence ID" value="MDN4166469.1"/>
    <property type="molecule type" value="Genomic_DNA"/>
</dbReference>
<evidence type="ECO:0000256" key="1">
    <source>
        <dbReference type="SAM" id="MobiDB-lite"/>
    </source>
</evidence>
<evidence type="ECO:0000313" key="3">
    <source>
        <dbReference type="Proteomes" id="UP001168552"/>
    </source>
</evidence>
<feature type="compositionally biased region" description="Basic and acidic residues" evidence="1">
    <location>
        <begin position="93"/>
        <end position="104"/>
    </location>
</feature>
<keyword evidence="3" id="KW-1185">Reference proteome</keyword>
<evidence type="ECO:0000313" key="2">
    <source>
        <dbReference type="EMBL" id="MDN4166469.1"/>
    </source>
</evidence>
<gene>
    <name evidence="2" type="ORF">QWY31_13245</name>
</gene>
<name>A0ABT8F8A0_9BACT</name>
<feature type="compositionally biased region" description="Basic and acidic residues" evidence="1">
    <location>
        <begin position="115"/>
        <end position="143"/>
    </location>
</feature>